<dbReference type="SMART" id="SM00481">
    <property type="entry name" value="POLIIIAc"/>
    <property type="match status" value="1"/>
</dbReference>
<dbReference type="GO" id="GO:0004534">
    <property type="term" value="F:5'-3' RNA exonuclease activity"/>
    <property type="evidence" value="ECO:0007669"/>
    <property type="project" value="TreeGrafter"/>
</dbReference>
<dbReference type="InterPro" id="IPR003141">
    <property type="entry name" value="Pol/His_phosphatase_N"/>
</dbReference>
<reference evidence="3 4" key="1">
    <citation type="submission" date="2017-01" db="EMBL/GenBank/DDBJ databases">
        <authorList>
            <consortium name="Urmite Genomes"/>
        </authorList>
    </citation>
    <scope>NUCLEOTIDE SEQUENCE [LARGE SCALE GENOMIC DNA]</scope>
    <source>
        <strain evidence="3 4">AB215</strain>
    </source>
</reference>
<dbReference type="OrthoDB" id="9804333at2"/>
<dbReference type="EMBL" id="FUEZ01000003">
    <property type="protein sequence ID" value="SPM38726.1"/>
    <property type="molecule type" value="Genomic_DNA"/>
</dbReference>
<name>A0A2U3P4N0_9MYCO</name>
<dbReference type="InterPro" id="IPR052018">
    <property type="entry name" value="PHP_domain"/>
</dbReference>
<keyword evidence="4" id="KW-1185">Reference proteome</keyword>
<accession>A0A2U3P4N0</accession>
<dbReference type="AlphaFoldDB" id="A0A2U3P4N0"/>
<dbReference type="NCBIfam" id="NF038032">
    <property type="entry name" value="CehA_McbA_metalo"/>
    <property type="match status" value="1"/>
</dbReference>
<dbReference type="PANTHER" id="PTHR42924:SF3">
    <property type="entry name" value="POLYMERASE_HISTIDINOL PHOSPHATASE N-TERMINAL DOMAIN-CONTAINING PROTEIN"/>
    <property type="match status" value="1"/>
</dbReference>
<sequence length="487" mass="51109">MSNPLVVHGATTEQHDDGTIEIAFSGRFGFGIYRWAYLPFHVPAGVQQIRVGTSHEDFAAAGIARNVLDLGIFGPPGFDLGNAAGFRGWSGGARDGFVISSGYATPGYLAGPIEPGIWAVALGPVVLSPWGMAWQVRVTMSGQAPAEAGQPAESDRRAVASGPAPAPPSASVGGARWYRGDLHLHTVHSDGERDPDELVSAAHAARLDFIVSTEHNTNSANRVWPRCRSGSLLIIPGEEVTTRHGHWLAVGLSAHAWVDWRYGPRDGVFGRFAAEVRQAGGLVVAAHPAVPLPGSAWEFGFGDVDALEVWNGRWNVDDEVSLRIWQRLLRQGRHIVAVGGSDSHGKHQVVGSPQTAVHAPELSIAAIVDGLRRGRSYIVGSSEVACELIATCPNSGADEVAGPGQTLRAPPGAAATVTAVISGAPGTTAALITGAGCAGRASVRSASARLQWEIDAASARFARLEVRSARRGRLGAMVALTNPVWLT</sequence>
<dbReference type="SUPFAM" id="SSF89550">
    <property type="entry name" value="PHP domain-like"/>
    <property type="match status" value="1"/>
</dbReference>
<evidence type="ECO:0000259" key="2">
    <source>
        <dbReference type="SMART" id="SM00481"/>
    </source>
</evidence>
<dbReference type="GO" id="GO:0035312">
    <property type="term" value="F:5'-3' DNA exonuclease activity"/>
    <property type="evidence" value="ECO:0007669"/>
    <property type="project" value="TreeGrafter"/>
</dbReference>
<evidence type="ECO:0000313" key="3">
    <source>
        <dbReference type="EMBL" id="SPM38726.1"/>
    </source>
</evidence>
<evidence type="ECO:0000313" key="4">
    <source>
        <dbReference type="Proteomes" id="UP000240424"/>
    </source>
</evidence>
<organism evidence="3 4">
    <name type="scientific">Mycobacterium numidiamassiliense</name>
    <dbReference type="NCBI Taxonomy" id="1841861"/>
    <lineage>
        <taxon>Bacteria</taxon>
        <taxon>Bacillati</taxon>
        <taxon>Actinomycetota</taxon>
        <taxon>Actinomycetes</taxon>
        <taxon>Mycobacteriales</taxon>
        <taxon>Mycobacteriaceae</taxon>
        <taxon>Mycobacterium</taxon>
    </lineage>
</organism>
<dbReference type="CDD" id="cd07432">
    <property type="entry name" value="PHP_HisPPase"/>
    <property type="match status" value="1"/>
</dbReference>
<feature type="region of interest" description="Disordered" evidence="1">
    <location>
        <begin position="145"/>
        <end position="174"/>
    </location>
</feature>
<gene>
    <name evidence="3" type="ORF">MNAB215_906</name>
</gene>
<dbReference type="Gene3D" id="3.20.20.140">
    <property type="entry name" value="Metal-dependent hydrolases"/>
    <property type="match status" value="1"/>
</dbReference>
<feature type="compositionally biased region" description="Low complexity" evidence="1">
    <location>
        <begin position="159"/>
        <end position="174"/>
    </location>
</feature>
<dbReference type="PANTHER" id="PTHR42924">
    <property type="entry name" value="EXONUCLEASE"/>
    <property type="match status" value="1"/>
</dbReference>
<feature type="domain" description="Polymerase/histidinol phosphatase N-terminal" evidence="2">
    <location>
        <begin position="180"/>
        <end position="244"/>
    </location>
</feature>
<dbReference type="InterPro" id="IPR016195">
    <property type="entry name" value="Pol/histidinol_Pase-like"/>
</dbReference>
<protein>
    <submittedName>
        <fullName evidence="3">PHP domain protein</fullName>
    </submittedName>
</protein>
<dbReference type="Proteomes" id="UP000240424">
    <property type="component" value="Unassembled WGS sequence"/>
</dbReference>
<dbReference type="RefSeq" id="WP_077077642.1">
    <property type="nucleotide sequence ID" value="NZ_FUEZ01000003.1"/>
</dbReference>
<evidence type="ECO:0000256" key="1">
    <source>
        <dbReference type="SAM" id="MobiDB-lite"/>
    </source>
</evidence>
<dbReference type="STRING" id="1841861.GCA_900157365_05109"/>
<proteinExistence type="predicted"/>